<evidence type="ECO:0000313" key="5">
    <source>
        <dbReference type="EMBL" id="MDT0621115.1"/>
    </source>
</evidence>
<dbReference type="RefSeq" id="WP_311387280.1">
    <property type="nucleotide sequence ID" value="NZ_JAVRHU010000001.1"/>
</dbReference>
<sequence length="488" mass="55174">MQHLNQQNLASIDNQISKPSFNRSMLKTGMVHIGVGGFHRAHQAYYLQELATKTNQYDWGLCGIGLREEDRNISTILKKQDQLYSLLIKHPNGTIEPHIIGAIVDYKFAIEDPQSVIDKLAHEDTKIVSLTITEGGYNFNPSTGEFDFENSIIQEELKHPKNPKSVYGFLAAALQKRRDNKLPAFTILSCDNIEHNGDVTKKMLLAFTQKLNPELADWIEKEVRFPNSMVDRITPVTTAEDISFLAKNHDLIDDWPVTCEPFIQWVIEDKFSNGRPALEQVGVQFVPDVKPYEKMKLRLLNAGHSVLGILGAIHGYQTINECIDDPLFNTFLKQFMDKEATPVLDAVKGIDLDTYKQSLLDRFANPNIKDSVSRICSESAAKLPKFLIPTIKENLDNDGNIALSTLVIAAWCFYSDKQTDLNNKPLEVIDSQKVVLQNSAQIAPLSFIQQKAIFGDLSKSERFTSLYEVMAKELYNNRGVKKQMQKLV</sequence>
<reference evidence="5 6" key="1">
    <citation type="submission" date="2023-09" db="EMBL/GenBank/DDBJ databases">
        <authorList>
            <person name="Rey-Velasco X."/>
        </authorList>
    </citation>
    <scope>NUCLEOTIDE SEQUENCE [LARGE SCALE GENOMIC DNA]</scope>
    <source>
        <strain evidence="5 6">P007</strain>
    </source>
</reference>
<dbReference type="EC" id="1.1.1.-" evidence="5"/>
<comment type="caution">
    <text evidence="5">The sequence shown here is derived from an EMBL/GenBank/DDBJ whole genome shotgun (WGS) entry which is preliminary data.</text>
</comment>
<gene>
    <name evidence="5" type="ORF">RM520_05740</name>
</gene>
<dbReference type="PRINTS" id="PR00084">
    <property type="entry name" value="MTLDHDRGNASE"/>
</dbReference>
<dbReference type="InterPro" id="IPR023027">
    <property type="entry name" value="Mannitol_DH_CS"/>
</dbReference>
<keyword evidence="6" id="KW-1185">Reference proteome</keyword>
<dbReference type="Gene3D" id="1.10.1040.10">
    <property type="entry name" value="N-(1-d-carboxylethyl)-l-norvaline Dehydrogenase, domain 2"/>
    <property type="match status" value="1"/>
</dbReference>
<dbReference type="EMBL" id="JAVRHU010000001">
    <property type="protein sequence ID" value="MDT0621115.1"/>
    <property type="molecule type" value="Genomic_DNA"/>
</dbReference>
<dbReference type="Gene3D" id="3.40.50.720">
    <property type="entry name" value="NAD(P)-binding Rossmann-like Domain"/>
    <property type="match status" value="1"/>
</dbReference>
<dbReference type="Pfam" id="PF01232">
    <property type="entry name" value="Mannitol_dh"/>
    <property type="match status" value="1"/>
</dbReference>
<dbReference type="Proteomes" id="UP001250662">
    <property type="component" value="Unassembled WGS sequence"/>
</dbReference>
<dbReference type="InterPro" id="IPR013328">
    <property type="entry name" value="6PGD_dom2"/>
</dbReference>
<evidence type="ECO:0000256" key="1">
    <source>
        <dbReference type="ARBA" id="ARBA00023002"/>
    </source>
</evidence>
<dbReference type="GO" id="GO:0016491">
    <property type="term" value="F:oxidoreductase activity"/>
    <property type="evidence" value="ECO:0007669"/>
    <property type="project" value="UniProtKB-KW"/>
</dbReference>
<dbReference type="InterPro" id="IPR013131">
    <property type="entry name" value="Mannitol_DH_N"/>
</dbReference>
<proteinExistence type="predicted"/>
<name>A0ABU3BG48_9FLAO</name>
<organism evidence="5 6">
    <name type="scientific">Croceitalea vernalis</name>
    <dbReference type="NCBI Taxonomy" id="3075599"/>
    <lineage>
        <taxon>Bacteria</taxon>
        <taxon>Pseudomonadati</taxon>
        <taxon>Bacteroidota</taxon>
        <taxon>Flavobacteriia</taxon>
        <taxon>Flavobacteriales</taxon>
        <taxon>Flavobacteriaceae</taxon>
        <taxon>Croceitalea</taxon>
    </lineage>
</organism>
<evidence type="ECO:0000313" key="6">
    <source>
        <dbReference type="Proteomes" id="UP001250662"/>
    </source>
</evidence>
<dbReference type="PANTHER" id="PTHR43362:SF1">
    <property type="entry name" value="MANNITOL DEHYDROGENASE 2-RELATED"/>
    <property type="match status" value="1"/>
</dbReference>
<dbReference type="InterPro" id="IPR013118">
    <property type="entry name" value="Mannitol_DH_C"/>
</dbReference>
<feature type="domain" description="Mannitol dehydrogenase N-terminal" evidence="3">
    <location>
        <begin position="30"/>
        <end position="279"/>
    </location>
</feature>
<keyword evidence="1 5" id="KW-0560">Oxidoreductase</keyword>
<dbReference type="InterPro" id="IPR050988">
    <property type="entry name" value="Mannitol_DH/Oxidoreductase"/>
</dbReference>
<dbReference type="SUPFAM" id="SSF48179">
    <property type="entry name" value="6-phosphogluconate dehydrogenase C-terminal domain-like"/>
    <property type="match status" value="1"/>
</dbReference>
<dbReference type="InterPro" id="IPR000669">
    <property type="entry name" value="Mannitol_DH"/>
</dbReference>
<dbReference type="PANTHER" id="PTHR43362">
    <property type="entry name" value="MANNITOL DEHYDROGENASE DSF1-RELATED"/>
    <property type="match status" value="1"/>
</dbReference>
<dbReference type="InterPro" id="IPR036291">
    <property type="entry name" value="NAD(P)-bd_dom_sf"/>
</dbReference>
<dbReference type="SUPFAM" id="SSF51735">
    <property type="entry name" value="NAD(P)-binding Rossmann-fold domains"/>
    <property type="match status" value="1"/>
</dbReference>
<accession>A0ABU3BG48</accession>
<dbReference type="Pfam" id="PF08125">
    <property type="entry name" value="Mannitol_dh_C"/>
    <property type="match status" value="1"/>
</dbReference>
<dbReference type="InterPro" id="IPR008927">
    <property type="entry name" value="6-PGluconate_DH-like_C_sf"/>
</dbReference>
<evidence type="ECO:0000256" key="2">
    <source>
        <dbReference type="ARBA" id="ARBA00023027"/>
    </source>
</evidence>
<evidence type="ECO:0000259" key="3">
    <source>
        <dbReference type="Pfam" id="PF01232"/>
    </source>
</evidence>
<protein>
    <submittedName>
        <fullName evidence="5">Mannitol dehydrogenase family protein</fullName>
        <ecNumber evidence="5">1.1.1.-</ecNumber>
    </submittedName>
</protein>
<evidence type="ECO:0000259" key="4">
    <source>
        <dbReference type="Pfam" id="PF08125"/>
    </source>
</evidence>
<feature type="domain" description="Mannitol dehydrogenase C-terminal" evidence="4">
    <location>
        <begin position="288"/>
        <end position="465"/>
    </location>
</feature>
<keyword evidence="2" id="KW-0520">NAD</keyword>
<dbReference type="PROSITE" id="PS00974">
    <property type="entry name" value="MANNITOL_DHGENASE"/>
    <property type="match status" value="1"/>
</dbReference>